<dbReference type="EMBL" id="JARKIB010000070">
    <property type="protein sequence ID" value="KAJ7749117.1"/>
    <property type="molecule type" value="Genomic_DNA"/>
</dbReference>
<gene>
    <name evidence="1" type="ORF">B0H16DRAFT_1319409</name>
</gene>
<dbReference type="Proteomes" id="UP001215598">
    <property type="component" value="Unassembled WGS sequence"/>
</dbReference>
<protein>
    <submittedName>
        <fullName evidence="1">Uncharacterized protein</fullName>
    </submittedName>
</protein>
<accession>A0AAD7N8K8</accession>
<dbReference type="AlphaFoldDB" id="A0AAD7N8K8"/>
<sequence>MEGRKNWRLCIQDIDDDISDKVIVRVQGVLTKNNLVPKNARSCPASKAHFLAQSAEICGLRTGTFDASMANLSAVDQRFSEFLAGTDILGSSNESRRPGGVFQASNRVFTLRSDVPTEQDNAFQDGVDPMGAMARLKTGDLIHAPENIVKYFKRTHDSETKQVTVVKYEQHVPGGFHTGDIVEMQISFVAVTTGPNKVKITTRLQALTLLQNCYAKAALRRAESARIPIVNPAMRRKVGYFLQDDEDERKVKKSRSKSPEQ</sequence>
<organism evidence="1 2">
    <name type="scientific">Mycena metata</name>
    <dbReference type="NCBI Taxonomy" id="1033252"/>
    <lineage>
        <taxon>Eukaryota</taxon>
        <taxon>Fungi</taxon>
        <taxon>Dikarya</taxon>
        <taxon>Basidiomycota</taxon>
        <taxon>Agaricomycotina</taxon>
        <taxon>Agaricomycetes</taxon>
        <taxon>Agaricomycetidae</taxon>
        <taxon>Agaricales</taxon>
        <taxon>Marasmiineae</taxon>
        <taxon>Mycenaceae</taxon>
        <taxon>Mycena</taxon>
    </lineage>
</organism>
<proteinExistence type="predicted"/>
<reference evidence="1" key="1">
    <citation type="submission" date="2023-03" db="EMBL/GenBank/DDBJ databases">
        <title>Massive genome expansion in bonnet fungi (Mycena s.s.) driven by repeated elements and novel gene families across ecological guilds.</title>
        <authorList>
            <consortium name="Lawrence Berkeley National Laboratory"/>
            <person name="Harder C.B."/>
            <person name="Miyauchi S."/>
            <person name="Viragh M."/>
            <person name="Kuo A."/>
            <person name="Thoen E."/>
            <person name="Andreopoulos B."/>
            <person name="Lu D."/>
            <person name="Skrede I."/>
            <person name="Drula E."/>
            <person name="Henrissat B."/>
            <person name="Morin E."/>
            <person name="Kohler A."/>
            <person name="Barry K."/>
            <person name="LaButti K."/>
            <person name="Morin E."/>
            <person name="Salamov A."/>
            <person name="Lipzen A."/>
            <person name="Mereny Z."/>
            <person name="Hegedus B."/>
            <person name="Baldrian P."/>
            <person name="Stursova M."/>
            <person name="Weitz H."/>
            <person name="Taylor A."/>
            <person name="Grigoriev I.V."/>
            <person name="Nagy L.G."/>
            <person name="Martin F."/>
            <person name="Kauserud H."/>
        </authorList>
    </citation>
    <scope>NUCLEOTIDE SEQUENCE</scope>
    <source>
        <strain evidence="1">CBHHK182m</strain>
    </source>
</reference>
<name>A0AAD7N8K8_9AGAR</name>
<evidence type="ECO:0000313" key="2">
    <source>
        <dbReference type="Proteomes" id="UP001215598"/>
    </source>
</evidence>
<comment type="caution">
    <text evidence="1">The sequence shown here is derived from an EMBL/GenBank/DDBJ whole genome shotgun (WGS) entry which is preliminary data.</text>
</comment>
<evidence type="ECO:0000313" key="1">
    <source>
        <dbReference type="EMBL" id="KAJ7749117.1"/>
    </source>
</evidence>
<keyword evidence="2" id="KW-1185">Reference proteome</keyword>